<dbReference type="STRING" id="146020.RMCB_1444"/>
<evidence type="ECO:0000313" key="2">
    <source>
        <dbReference type="Proteomes" id="UP000069620"/>
    </source>
</evidence>
<keyword evidence="2" id="KW-1185">Reference proteome</keyword>
<comment type="caution">
    <text evidence="1">The sequence shown here is derived from an EMBL/GenBank/DDBJ whole genome shotgun (WGS) entry which is preliminary data.</text>
</comment>
<evidence type="ECO:0000313" key="1">
    <source>
        <dbReference type="EMBL" id="GAS87348.1"/>
    </source>
</evidence>
<sequence length="63" mass="6989">MPAGVSPPEIYGVPETDWTSAISDAVAIANMRRDVNSRQTGLTKYVTPFTRAIHYWLVHAISE</sequence>
<dbReference type="EMBL" id="BCSX01000018">
    <property type="protein sequence ID" value="GAS87348.1"/>
    <property type="molecule type" value="Genomic_DNA"/>
</dbReference>
<organism evidence="1 2">
    <name type="scientific">Mycolicibacterium brisbanense</name>
    <dbReference type="NCBI Taxonomy" id="146020"/>
    <lineage>
        <taxon>Bacteria</taxon>
        <taxon>Bacillati</taxon>
        <taxon>Actinomycetota</taxon>
        <taxon>Actinomycetes</taxon>
        <taxon>Mycobacteriales</taxon>
        <taxon>Mycobacteriaceae</taxon>
        <taxon>Mycolicibacterium</taxon>
    </lineage>
</organism>
<dbReference type="AlphaFoldDB" id="A0A124DZH2"/>
<name>A0A124DZH2_9MYCO</name>
<gene>
    <name evidence="1" type="ORF">RMCB_1444</name>
</gene>
<reference evidence="2" key="2">
    <citation type="submission" date="2016-02" db="EMBL/GenBank/DDBJ databases">
        <title>Draft genome sequence of five rapidly growing Mycobacterium species.</title>
        <authorList>
            <person name="Katahira K."/>
            <person name="Gotou Y."/>
            <person name="Iida K."/>
            <person name="Ogura Y."/>
            <person name="Hayashi T."/>
        </authorList>
    </citation>
    <scope>NUCLEOTIDE SEQUENCE [LARGE SCALE GENOMIC DNA]</scope>
    <source>
        <strain evidence="2">JCM15654</strain>
    </source>
</reference>
<reference evidence="2" key="1">
    <citation type="journal article" date="2016" name="Genome Announc.">
        <title>Draft Genome Sequences of Five Rapidly Growing Mycobacterium Species, M. thermoresistibile, M. fortuitum subsp. acetamidolyticum, M. canariasense, M. brisbanense, and M. novocastrense.</title>
        <authorList>
            <person name="Katahira K."/>
            <person name="Ogura Y."/>
            <person name="Gotoh Y."/>
            <person name="Hayashi T."/>
        </authorList>
    </citation>
    <scope>NUCLEOTIDE SEQUENCE [LARGE SCALE GENOMIC DNA]</scope>
    <source>
        <strain evidence="2">JCM15654</strain>
    </source>
</reference>
<proteinExistence type="predicted"/>
<protein>
    <submittedName>
        <fullName evidence="1">Uncharacterized protein</fullName>
    </submittedName>
</protein>
<dbReference type="Proteomes" id="UP000069620">
    <property type="component" value="Unassembled WGS sequence"/>
</dbReference>
<accession>A0A124DZH2</accession>